<dbReference type="Proteomes" id="UP000790787">
    <property type="component" value="Chromosome 15"/>
</dbReference>
<dbReference type="RefSeq" id="XP_075087574.1">
    <property type="nucleotide sequence ID" value="XM_075231473.1"/>
</dbReference>
<organism evidence="1 2">
    <name type="scientific">Nicotiana tabacum</name>
    <name type="common">Common tobacco</name>
    <dbReference type="NCBI Taxonomy" id="4097"/>
    <lineage>
        <taxon>Eukaryota</taxon>
        <taxon>Viridiplantae</taxon>
        <taxon>Streptophyta</taxon>
        <taxon>Embryophyta</taxon>
        <taxon>Tracheophyta</taxon>
        <taxon>Spermatophyta</taxon>
        <taxon>Magnoliopsida</taxon>
        <taxon>eudicotyledons</taxon>
        <taxon>Gunneridae</taxon>
        <taxon>Pentapetalae</taxon>
        <taxon>asterids</taxon>
        <taxon>lamiids</taxon>
        <taxon>Solanales</taxon>
        <taxon>Solanaceae</taxon>
        <taxon>Nicotianoideae</taxon>
        <taxon>Nicotianeae</taxon>
        <taxon>Nicotiana</taxon>
    </lineage>
</organism>
<protein>
    <submittedName>
        <fullName evidence="2">Uncharacterized protein LOC142169590</fullName>
    </submittedName>
</protein>
<evidence type="ECO:0000313" key="2">
    <source>
        <dbReference type="RefSeq" id="XP_075087574.1"/>
    </source>
</evidence>
<evidence type="ECO:0000313" key="1">
    <source>
        <dbReference type="Proteomes" id="UP000790787"/>
    </source>
</evidence>
<reference evidence="1" key="1">
    <citation type="journal article" date="2014" name="Nat. Commun.">
        <title>The tobacco genome sequence and its comparison with those of tomato and potato.</title>
        <authorList>
            <person name="Sierro N."/>
            <person name="Battey J.N."/>
            <person name="Ouadi S."/>
            <person name="Bakaher N."/>
            <person name="Bovet L."/>
            <person name="Willig A."/>
            <person name="Goepfert S."/>
            <person name="Peitsch M.C."/>
            <person name="Ivanov N.V."/>
        </authorList>
    </citation>
    <scope>NUCLEOTIDE SEQUENCE [LARGE SCALE GENOMIC DNA]</scope>
</reference>
<sequence>MSSPYHPSANEQVESTNKIIIQNLKKKLEDAKCKWPDELSGVLWAYRTTVKSSTGETPFSLVYGLEALIQVEVREPTLRFTQANKESNNEALLVKLEFLEDHRDLEYVRIVTQKKGMEKYYNRRANLRYFKVGDLVLTKITQSTQEVNAGRTLQDFNYNG</sequence>
<accession>A0AC58SRH6</accession>
<reference evidence="2" key="2">
    <citation type="submission" date="2025-08" db="UniProtKB">
        <authorList>
            <consortium name="RefSeq"/>
        </authorList>
    </citation>
    <scope>IDENTIFICATION</scope>
    <source>
        <tissue evidence="2">Leaf</tissue>
    </source>
</reference>
<keyword evidence="1" id="KW-1185">Reference proteome</keyword>
<name>A0AC58SRH6_TOBAC</name>
<proteinExistence type="predicted"/>
<gene>
    <name evidence="2" type="primary">LOC142169590</name>
</gene>